<accession>A0A926EXK1</accession>
<dbReference type="FunFam" id="3.40.47.10:FF:000009">
    <property type="entry name" value="3-oxoacyl-[acyl-carrier-protein] synthase 2"/>
    <property type="match status" value="1"/>
</dbReference>
<dbReference type="NCBIfam" id="NF005589">
    <property type="entry name" value="PRK07314.1"/>
    <property type="match status" value="1"/>
</dbReference>
<evidence type="ECO:0000256" key="1">
    <source>
        <dbReference type="ARBA" id="ARBA00005194"/>
    </source>
</evidence>
<dbReference type="PANTHER" id="PTHR11712:SF336">
    <property type="entry name" value="3-OXOACYL-[ACYL-CARRIER-PROTEIN] SYNTHASE, MITOCHONDRIAL"/>
    <property type="match status" value="1"/>
</dbReference>
<dbReference type="GO" id="GO:0004315">
    <property type="term" value="F:3-oxoacyl-[acyl-carrier-protein] synthase activity"/>
    <property type="evidence" value="ECO:0007669"/>
    <property type="project" value="UniProtKB-UniRule"/>
</dbReference>
<evidence type="ECO:0000256" key="7">
    <source>
        <dbReference type="ARBA" id="ARBA00022832"/>
    </source>
</evidence>
<dbReference type="Pfam" id="PF00109">
    <property type="entry name" value="ketoacyl-synt"/>
    <property type="match status" value="1"/>
</dbReference>
<dbReference type="GO" id="GO:0006633">
    <property type="term" value="P:fatty acid biosynthetic process"/>
    <property type="evidence" value="ECO:0007669"/>
    <property type="project" value="UniProtKB-UniRule"/>
</dbReference>
<evidence type="ECO:0000256" key="5">
    <source>
        <dbReference type="ARBA" id="ARBA00022516"/>
    </source>
</evidence>
<keyword evidence="10 14" id="KW-0012">Acyltransferase</keyword>
<comment type="catalytic activity">
    <reaction evidence="13 14">
        <text>a fatty acyl-[ACP] + malonyl-[ACP] + H(+) = a 3-oxoacyl-[ACP] + holo-[ACP] + CO2</text>
        <dbReference type="Rhea" id="RHEA:22836"/>
        <dbReference type="Rhea" id="RHEA-COMP:9623"/>
        <dbReference type="Rhea" id="RHEA-COMP:9685"/>
        <dbReference type="Rhea" id="RHEA-COMP:9916"/>
        <dbReference type="Rhea" id="RHEA-COMP:14125"/>
        <dbReference type="ChEBI" id="CHEBI:15378"/>
        <dbReference type="ChEBI" id="CHEBI:16526"/>
        <dbReference type="ChEBI" id="CHEBI:64479"/>
        <dbReference type="ChEBI" id="CHEBI:78449"/>
        <dbReference type="ChEBI" id="CHEBI:78776"/>
        <dbReference type="ChEBI" id="CHEBI:138651"/>
    </reaction>
</comment>
<organism evidence="18 19">
    <name type="scientific">Paratissierella segnis</name>
    <dbReference type="NCBI Taxonomy" id="2763679"/>
    <lineage>
        <taxon>Bacteria</taxon>
        <taxon>Bacillati</taxon>
        <taxon>Bacillota</taxon>
        <taxon>Tissierellia</taxon>
        <taxon>Tissierellales</taxon>
        <taxon>Tissierellaceae</taxon>
        <taxon>Paratissierella</taxon>
    </lineage>
</organism>
<dbReference type="Gene3D" id="3.40.47.10">
    <property type="match status" value="1"/>
</dbReference>
<keyword evidence="8" id="KW-0443">Lipid metabolism</keyword>
<evidence type="ECO:0000256" key="13">
    <source>
        <dbReference type="ARBA" id="ARBA00047659"/>
    </source>
</evidence>
<dbReference type="PROSITE" id="PS52004">
    <property type="entry name" value="KS3_2"/>
    <property type="match status" value="1"/>
</dbReference>
<evidence type="ECO:0000256" key="4">
    <source>
        <dbReference type="ARBA" id="ARBA00014657"/>
    </source>
</evidence>
<dbReference type="PIRSF" id="PIRSF000447">
    <property type="entry name" value="KAS_II"/>
    <property type="match status" value="1"/>
</dbReference>
<keyword evidence="19" id="KW-1185">Reference proteome</keyword>
<dbReference type="SMART" id="SM00825">
    <property type="entry name" value="PKS_KS"/>
    <property type="match status" value="1"/>
</dbReference>
<keyword evidence="9 14" id="KW-0275">Fatty acid biosynthesis</keyword>
<evidence type="ECO:0000313" key="19">
    <source>
        <dbReference type="Proteomes" id="UP000601171"/>
    </source>
</evidence>
<dbReference type="GO" id="GO:0005829">
    <property type="term" value="C:cytosol"/>
    <property type="evidence" value="ECO:0007669"/>
    <property type="project" value="TreeGrafter"/>
</dbReference>
<evidence type="ECO:0000256" key="15">
    <source>
        <dbReference type="PIRSR" id="PIRSR000447-1"/>
    </source>
</evidence>
<evidence type="ECO:0000256" key="3">
    <source>
        <dbReference type="ARBA" id="ARBA00012356"/>
    </source>
</evidence>
<keyword evidence="5 14" id="KW-0444">Lipid biosynthesis</keyword>
<dbReference type="SUPFAM" id="SSF53901">
    <property type="entry name" value="Thiolase-like"/>
    <property type="match status" value="2"/>
</dbReference>
<keyword evidence="6 14" id="KW-0808">Transferase</keyword>
<protein>
    <recommendedName>
        <fullName evidence="4 14">3-oxoacyl-[acyl-carrier-protein] synthase 2</fullName>
        <ecNumber evidence="3 14">2.3.1.179</ecNumber>
    </recommendedName>
</protein>
<evidence type="ECO:0000256" key="12">
    <source>
        <dbReference type="ARBA" id="ARBA00047318"/>
    </source>
</evidence>
<dbReference type="InterPro" id="IPR000794">
    <property type="entry name" value="Beta-ketoacyl_synthase"/>
</dbReference>
<dbReference type="PANTHER" id="PTHR11712">
    <property type="entry name" value="POLYKETIDE SYNTHASE-RELATED"/>
    <property type="match status" value="1"/>
</dbReference>
<evidence type="ECO:0000256" key="16">
    <source>
        <dbReference type="RuleBase" id="RU003694"/>
    </source>
</evidence>
<dbReference type="EC" id="2.3.1.179" evidence="3 14"/>
<dbReference type="InterPro" id="IPR014030">
    <property type="entry name" value="Ketoacyl_synth_N"/>
</dbReference>
<sequence>MKRVVITGMGAITPIGIGKESFWDSLIQGKSGIGYITRFDIDKHETKIAGEVKDFNPQDFIDKKSSRRMDRFAQYAVAATHLAINDGNIALRNLNKERIGTIIGSGIGGMETFEVEKEKYMEKGPDRVSPLFIPMMISNMAAGQISMAFGLKGASIGITTACASATNAIGEAFRMIKFGILDMAVTGGTESSITPLSLAGFSSMKALSTRNDEPKKASRPFDKGRDGFIMGEGAGILVIEELEHAIKRGATIYAEITGYGATSDAFHITQPDPEAIGARNAMKFSLEEGNVDYKEVGYINAHGTSTYFNDKLETHAIKDLFKEHAYDLNISSTKSMTGHLLGAAGGVEAIATALTLKQGIIPPTINYEIPDEECDLNYTPNKAVKKDIKYALSNSLGFGGHNASILLKKY</sequence>
<comment type="caution">
    <text evidence="18">The sequence shown here is derived from an EMBL/GenBank/DDBJ whole genome shotgun (WGS) entry which is preliminary data.</text>
</comment>
<evidence type="ECO:0000256" key="11">
    <source>
        <dbReference type="ARBA" id="ARBA00024006"/>
    </source>
</evidence>
<comment type="catalytic activity">
    <reaction evidence="12 14">
        <text>(9Z)-hexadecenoyl-[ACP] + malonyl-[ACP] + H(+) = 3-oxo-(11Z)-octadecenoyl-[ACP] + holo-[ACP] + CO2</text>
        <dbReference type="Rhea" id="RHEA:55040"/>
        <dbReference type="Rhea" id="RHEA-COMP:9623"/>
        <dbReference type="Rhea" id="RHEA-COMP:9685"/>
        <dbReference type="Rhea" id="RHEA-COMP:10800"/>
        <dbReference type="Rhea" id="RHEA-COMP:14074"/>
        <dbReference type="ChEBI" id="CHEBI:15378"/>
        <dbReference type="ChEBI" id="CHEBI:16526"/>
        <dbReference type="ChEBI" id="CHEBI:64479"/>
        <dbReference type="ChEBI" id="CHEBI:78449"/>
        <dbReference type="ChEBI" id="CHEBI:83989"/>
        <dbReference type="ChEBI" id="CHEBI:138538"/>
        <dbReference type="EC" id="2.3.1.179"/>
    </reaction>
</comment>
<evidence type="ECO:0000256" key="8">
    <source>
        <dbReference type="ARBA" id="ARBA00023098"/>
    </source>
</evidence>
<dbReference type="AlphaFoldDB" id="A0A926EXK1"/>
<dbReference type="Proteomes" id="UP000601171">
    <property type="component" value="Unassembled WGS sequence"/>
</dbReference>
<reference evidence="18" key="1">
    <citation type="submission" date="2020-08" db="EMBL/GenBank/DDBJ databases">
        <title>Genome public.</title>
        <authorList>
            <person name="Liu C."/>
            <person name="Sun Q."/>
        </authorList>
    </citation>
    <scope>NUCLEOTIDE SEQUENCE</scope>
    <source>
        <strain evidence="18">BX21</strain>
    </source>
</reference>
<evidence type="ECO:0000256" key="9">
    <source>
        <dbReference type="ARBA" id="ARBA00023160"/>
    </source>
</evidence>
<evidence type="ECO:0000256" key="2">
    <source>
        <dbReference type="ARBA" id="ARBA00008467"/>
    </source>
</evidence>
<dbReference type="InterPro" id="IPR016039">
    <property type="entry name" value="Thiolase-like"/>
</dbReference>
<dbReference type="Pfam" id="PF02801">
    <property type="entry name" value="Ketoacyl-synt_C"/>
    <property type="match status" value="1"/>
</dbReference>
<comment type="function">
    <text evidence="11 14">Involved in the type II fatty acid elongation cycle. Catalyzes the elongation of a wide range of acyl-ACP by the addition of two carbons from malonyl-ACP to an acyl acceptor. Can efficiently catalyze the conversion of palmitoleoyl-ACP (cis-hexadec-9-enoyl-ACP) to cis-vaccenoyl-ACP (cis-octadec-11-enoyl-ACP), an essential step in the thermal regulation of fatty acid composition.</text>
</comment>
<evidence type="ECO:0000259" key="17">
    <source>
        <dbReference type="PROSITE" id="PS52004"/>
    </source>
</evidence>
<gene>
    <name evidence="18" type="primary">fabF</name>
    <name evidence="18" type="ORF">H8707_08395</name>
</gene>
<proteinExistence type="inferred from homology"/>
<dbReference type="InterPro" id="IPR020841">
    <property type="entry name" value="PKS_Beta-ketoAc_synthase_dom"/>
</dbReference>
<dbReference type="CDD" id="cd00834">
    <property type="entry name" value="KAS_I_II"/>
    <property type="match status" value="1"/>
</dbReference>
<dbReference type="RefSeq" id="WP_262429708.1">
    <property type="nucleotide sequence ID" value="NZ_JACRTG010000018.1"/>
</dbReference>
<evidence type="ECO:0000256" key="6">
    <source>
        <dbReference type="ARBA" id="ARBA00022679"/>
    </source>
</evidence>
<evidence type="ECO:0000256" key="10">
    <source>
        <dbReference type="ARBA" id="ARBA00023315"/>
    </source>
</evidence>
<dbReference type="NCBIfam" id="TIGR03150">
    <property type="entry name" value="fabF"/>
    <property type="match status" value="1"/>
</dbReference>
<name>A0A926EXK1_9FIRM</name>
<dbReference type="InterPro" id="IPR014031">
    <property type="entry name" value="Ketoacyl_synth_C"/>
</dbReference>
<keyword evidence="7" id="KW-0276">Fatty acid metabolism</keyword>
<dbReference type="EMBL" id="JACRTG010000018">
    <property type="protein sequence ID" value="MBC8588259.1"/>
    <property type="molecule type" value="Genomic_DNA"/>
</dbReference>
<feature type="active site" description="For beta-ketoacyl synthase activity" evidence="15">
    <location>
        <position position="162"/>
    </location>
</feature>
<comment type="similarity">
    <text evidence="2 14 16">Belongs to the thiolase-like superfamily. Beta-ketoacyl-ACP synthases family.</text>
</comment>
<comment type="pathway">
    <text evidence="1 14">Lipid metabolism; fatty acid biosynthesis.</text>
</comment>
<feature type="domain" description="Ketosynthase family 3 (KS3)" evidence="17">
    <location>
        <begin position="1"/>
        <end position="409"/>
    </location>
</feature>
<evidence type="ECO:0000256" key="14">
    <source>
        <dbReference type="PIRNR" id="PIRNR000447"/>
    </source>
</evidence>
<dbReference type="InterPro" id="IPR017568">
    <property type="entry name" value="3-oxoacyl-ACP_synth-2"/>
</dbReference>
<dbReference type="NCBIfam" id="NF004970">
    <property type="entry name" value="PRK06333.1"/>
    <property type="match status" value="1"/>
</dbReference>
<evidence type="ECO:0000313" key="18">
    <source>
        <dbReference type="EMBL" id="MBC8588259.1"/>
    </source>
</evidence>